<dbReference type="InterPro" id="IPR015655">
    <property type="entry name" value="PP2C"/>
</dbReference>
<comment type="caution">
    <text evidence="2">The sequence shown here is derived from an EMBL/GenBank/DDBJ whole genome shotgun (WGS) entry which is preliminary data.</text>
</comment>
<accession>X1RHR6</accession>
<dbReference type="SUPFAM" id="SSF81606">
    <property type="entry name" value="PP2C-like"/>
    <property type="match status" value="1"/>
</dbReference>
<sequence>GLQRSVNQDSYGAFPTEGQSVPGYKGRLFIVADGIGDHVGGNTASEMAVNIIQEEYFKDDSEDISESLLKAFQKANKLICDELSCSDPMLKMGTTCSALVLAPQHGCIAHVGDSQIFQIKNEKITQLTQDHTIIADLMRRGAITEEQAKKHPEKRVLSRAVGIEAEVEIDILENIPLQDKQSFVLCTDGLAKVSPEEIKTVVLAELPKEACRLLVQMANDRGGGDNVTVQIIKIHKIT</sequence>
<reference evidence="2" key="1">
    <citation type="journal article" date="2014" name="Front. Microbiol.">
        <title>High frequency of phylogenetically diverse reductive dehalogenase-homologous genes in deep subseafloor sedimentary metagenomes.</title>
        <authorList>
            <person name="Kawai M."/>
            <person name="Futagami T."/>
            <person name="Toyoda A."/>
            <person name="Takaki Y."/>
            <person name="Nishi S."/>
            <person name="Hori S."/>
            <person name="Arai W."/>
            <person name="Tsubouchi T."/>
            <person name="Morono Y."/>
            <person name="Uchiyama I."/>
            <person name="Ito T."/>
            <person name="Fujiyama A."/>
            <person name="Inagaki F."/>
            <person name="Takami H."/>
        </authorList>
    </citation>
    <scope>NUCLEOTIDE SEQUENCE</scope>
    <source>
        <strain evidence="2">Expedition CK06-06</strain>
    </source>
</reference>
<dbReference type="InterPro" id="IPR001932">
    <property type="entry name" value="PPM-type_phosphatase-like_dom"/>
</dbReference>
<dbReference type="GO" id="GO:0004722">
    <property type="term" value="F:protein serine/threonine phosphatase activity"/>
    <property type="evidence" value="ECO:0007669"/>
    <property type="project" value="InterPro"/>
</dbReference>
<feature type="non-terminal residue" evidence="2">
    <location>
        <position position="1"/>
    </location>
</feature>
<dbReference type="SMART" id="SM00331">
    <property type="entry name" value="PP2C_SIG"/>
    <property type="match status" value="1"/>
</dbReference>
<dbReference type="PROSITE" id="PS51746">
    <property type="entry name" value="PPM_2"/>
    <property type="match status" value="1"/>
</dbReference>
<dbReference type="CDD" id="cd00143">
    <property type="entry name" value="PP2Cc"/>
    <property type="match status" value="1"/>
</dbReference>
<dbReference type="EMBL" id="BARW01008096">
    <property type="protein sequence ID" value="GAI80297.1"/>
    <property type="molecule type" value="Genomic_DNA"/>
</dbReference>
<dbReference type="Pfam" id="PF13672">
    <property type="entry name" value="PP2C_2"/>
    <property type="match status" value="1"/>
</dbReference>
<gene>
    <name evidence="2" type="ORF">S12H4_16699</name>
</gene>
<feature type="domain" description="PPM-type phosphatase" evidence="1">
    <location>
        <begin position="1"/>
        <end position="234"/>
    </location>
</feature>
<dbReference type="AlphaFoldDB" id="X1RHR6"/>
<name>X1RHR6_9ZZZZ</name>
<proteinExistence type="predicted"/>
<organism evidence="2">
    <name type="scientific">marine sediment metagenome</name>
    <dbReference type="NCBI Taxonomy" id="412755"/>
    <lineage>
        <taxon>unclassified sequences</taxon>
        <taxon>metagenomes</taxon>
        <taxon>ecological metagenomes</taxon>
    </lineage>
</organism>
<dbReference type="InterPro" id="IPR036457">
    <property type="entry name" value="PPM-type-like_dom_sf"/>
</dbReference>
<dbReference type="Gene3D" id="3.60.40.10">
    <property type="entry name" value="PPM-type phosphatase domain"/>
    <property type="match status" value="1"/>
</dbReference>
<protein>
    <recommendedName>
        <fullName evidence="1">PPM-type phosphatase domain-containing protein</fullName>
    </recommendedName>
</protein>
<evidence type="ECO:0000259" key="1">
    <source>
        <dbReference type="PROSITE" id="PS51746"/>
    </source>
</evidence>
<dbReference type="SMART" id="SM00332">
    <property type="entry name" value="PP2Cc"/>
    <property type="match status" value="1"/>
</dbReference>
<dbReference type="PANTHER" id="PTHR47992">
    <property type="entry name" value="PROTEIN PHOSPHATASE"/>
    <property type="match status" value="1"/>
</dbReference>
<evidence type="ECO:0000313" key="2">
    <source>
        <dbReference type="EMBL" id="GAI80297.1"/>
    </source>
</evidence>